<dbReference type="PANTHER" id="PTHR12354">
    <property type="entry name" value="INTERFERON-RELATED DEVELOPMENTAL REGULATOR"/>
    <property type="match status" value="1"/>
</dbReference>
<evidence type="ECO:0000256" key="2">
    <source>
        <dbReference type="SAM" id="MobiDB-lite"/>
    </source>
</evidence>
<gene>
    <name evidence="5" type="ORF">QYM36_003006</name>
</gene>
<dbReference type="PANTHER" id="PTHR12354:SF1">
    <property type="entry name" value="INTERFERON-RELATED DEVELOPMENTAL REGULATOR 1"/>
    <property type="match status" value="1"/>
</dbReference>
<keyword evidence="6" id="KW-1185">Reference proteome</keyword>
<dbReference type="InterPro" id="IPR007701">
    <property type="entry name" value="Interferon-rel_develop_reg_N"/>
</dbReference>
<evidence type="ECO:0000259" key="3">
    <source>
        <dbReference type="Pfam" id="PF04836"/>
    </source>
</evidence>
<organism evidence="5 6">
    <name type="scientific">Artemia franciscana</name>
    <name type="common">Brine shrimp</name>
    <name type="synonym">Artemia sanfranciscana</name>
    <dbReference type="NCBI Taxonomy" id="6661"/>
    <lineage>
        <taxon>Eukaryota</taxon>
        <taxon>Metazoa</taxon>
        <taxon>Ecdysozoa</taxon>
        <taxon>Arthropoda</taxon>
        <taxon>Crustacea</taxon>
        <taxon>Branchiopoda</taxon>
        <taxon>Anostraca</taxon>
        <taxon>Artemiidae</taxon>
        <taxon>Artemia</taxon>
    </lineage>
</organism>
<dbReference type="InterPro" id="IPR039777">
    <property type="entry name" value="IFRD"/>
</dbReference>
<dbReference type="SUPFAM" id="SSF48371">
    <property type="entry name" value="ARM repeat"/>
    <property type="match status" value="1"/>
</dbReference>
<evidence type="ECO:0000256" key="1">
    <source>
        <dbReference type="ARBA" id="ARBA00008828"/>
    </source>
</evidence>
<comment type="similarity">
    <text evidence="1">Belongs to the IFRD family.</text>
</comment>
<dbReference type="InterPro" id="IPR016024">
    <property type="entry name" value="ARM-type_fold"/>
</dbReference>
<dbReference type="InterPro" id="IPR006921">
    <property type="entry name" value="Interferon-rel_develop_reg_C"/>
</dbReference>
<feature type="domain" description="Interferon-related developmental regulator C-terminal" evidence="3">
    <location>
        <begin position="373"/>
        <end position="422"/>
    </location>
</feature>
<dbReference type="Pfam" id="PF05004">
    <property type="entry name" value="IFRD"/>
    <property type="match status" value="1"/>
</dbReference>
<comment type="caution">
    <text evidence="5">The sequence shown here is derived from an EMBL/GenBank/DDBJ whole genome shotgun (WGS) entry which is preliminary data.</text>
</comment>
<sequence length="426" mass="47558">MGPKRNSKKVISTSKVKVEHTDDSSNIDTTSIASSDIQSIVDEGLGLEAEEQTEVDQIEEKLKDAIDLTTQKSQQGRVSALKTLCNFLSLKYLPYFVFDRRMTLQDCAERALKKGKCAEQQEGGKLASLLCFQMGPTLDTETLYKDMRSLFLTLINDTSLGIGAREQCCYTLSILCFVASHNLEEIEDIMKALSNVFKQKLPSDSPQLSALHSAALASWSLLYTLLPSKRVYDSAEANVTMLLKLLESGDVDLRITAGEAIALVYEGARDFDDEFTLANDSEDKNTGDLESELCNMLKSLATDSQKFRAKKDRRQQRSSFRDVLRAVEEGDTPDVHIKFGTEVLVLDSWSRKKQYDAICQVLGSGMNLHLAENEFLRDIFDLGPPMLVGGVTTKVSKSERHAMNMANFKSRSIARQKNRDKRVAAF</sequence>
<name>A0AA88I788_ARTSF</name>
<feature type="domain" description="Interferon-related developmental regulator N-terminal" evidence="4">
    <location>
        <begin position="31"/>
        <end position="328"/>
    </location>
</feature>
<evidence type="ECO:0000313" key="5">
    <source>
        <dbReference type="EMBL" id="KAK2722674.1"/>
    </source>
</evidence>
<evidence type="ECO:0000313" key="6">
    <source>
        <dbReference type="Proteomes" id="UP001187531"/>
    </source>
</evidence>
<evidence type="ECO:0000259" key="4">
    <source>
        <dbReference type="Pfam" id="PF05004"/>
    </source>
</evidence>
<dbReference type="EMBL" id="JAVRJZ010000005">
    <property type="protein sequence ID" value="KAK2722674.1"/>
    <property type="molecule type" value="Genomic_DNA"/>
</dbReference>
<accession>A0AA88I788</accession>
<dbReference type="AlphaFoldDB" id="A0AA88I788"/>
<protein>
    <recommendedName>
        <fullName evidence="7">Interferon-related developmental regulator 1</fullName>
    </recommendedName>
</protein>
<proteinExistence type="inferred from homology"/>
<dbReference type="Pfam" id="PF04836">
    <property type="entry name" value="IFRD_C"/>
    <property type="match status" value="1"/>
</dbReference>
<reference evidence="5" key="1">
    <citation type="submission" date="2023-07" db="EMBL/GenBank/DDBJ databases">
        <title>Chromosome-level genome assembly of Artemia franciscana.</title>
        <authorList>
            <person name="Jo E."/>
        </authorList>
    </citation>
    <scope>NUCLEOTIDE SEQUENCE</scope>
    <source>
        <tissue evidence="5">Whole body</tissue>
    </source>
</reference>
<dbReference type="Proteomes" id="UP001187531">
    <property type="component" value="Unassembled WGS sequence"/>
</dbReference>
<evidence type="ECO:0008006" key="7">
    <source>
        <dbReference type="Google" id="ProtNLM"/>
    </source>
</evidence>
<feature type="region of interest" description="Disordered" evidence="2">
    <location>
        <begin position="1"/>
        <end position="29"/>
    </location>
</feature>